<gene>
    <name evidence="4" type="ORF">BN14_13007</name>
</gene>
<keyword evidence="4" id="KW-0496">Mitochondrion</keyword>
<organism evidence="4 5">
    <name type="scientific">Thanatephorus cucumeris (strain AG1-IB / isolate 7/3/14)</name>
    <name type="common">Lettuce bottom rot fungus</name>
    <name type="synonym">Rhizoctonia solani</name>
    <dbReference type="NCBI Taxonomy" id="1108050"/>
    <lineage>
        <taxon>Eukaryota</taxon>
        <taxon>Fungi</taxon>
        <taxon>Dikarya</taxon>
        <taxon>Basidiomycota</taxon>
        <taxon>Agaricomycotina</taxon>
        <taxon>Agaricomycetes</taxon>
        <taxon>Cantharellales</taxon>
        <taxon>Ceratobasidiaceae</taxon>
        <taxon>Rhizoctonia</taxon>
        <taxon>Rhizoctonia solani AG-1</taxon>
    </lineage>
</organism>
<dbReference type="EMBL" id="HF546977">
    <property type="protein sequence ID" value="CCO27441.1"/>
    <property type="molecule type" value="Genomic_DNA"/>
</dbReference>
<evidence type="ECO:0000256" key="1">
    <source>
        <dbReference type="ARBA" id="ARBA00002670"/>
    </source>
</evidence>
<dbReference type="AlphaFoldDB" id="M5BL15"/>
<feature type="domain" description="Homing endonuclease LAGLIDADG" evidence="3">
    <location>
        <begin position="2"/>
        <end position="59"/>
    </location>
</feature>
<dbReference type="GO" id="GO:0005739">
    <property type="term" value="C:mitochondrion"/>
    <property type="evidence" value="ECO:0007669"/>
    <property type="project" value="UniProtKB-ARBA"/>
</dbReference>
<keyword evidence="2" id="KW-0472">Membrane</keyword>
<keyword evidence="4" id="KW-0378">Hydrolase</keyword>
<comment type="function">
    <text evidence="1">Mitochondrial DNA endonuclease involved in intron homing.</text>
</comment>
<accession>M5BL15</accession>
<keyword evidence="2" id="KW-0812">Transmembrane</keyword>
<dbReference type="GO" id="GO:0004519">
    <property type="term" value="F:endonuclease activity"/>
    <property type="evidence" value="ECO:0007669"/>
    <property type="project" value="UniProtKB-KW"/>
</dbReference>
<evidence type="ECO:0000313" key="4">
    <source>
        <dbReference type="EMBL" id="CCO27441.1"/>
    </source>
</evidence>
<geneLocation type="mitochondrion" evidence="4"/>
<name>M5BL15_THACB</name>
<proteinExistence type="predicted"/>
<feature type="transmembrane region" description="Helical" evidence="2">
    <location>
        <begin position="20"/>
        <end position="40"/>
    </location>
</feature>
<evidence type="ECO:0000313" key="5">
    <source>
        <dbReference type="Proteomes" id="UP000012065"/>
    </source>
</evidence>
<dbReference type="PANTHER" id="PTHR36181">
    <property type="entry name" value="INTRON-ENCODED ENDONUCLEASE AI3-RELATED"/>
    <property type="match status" value="1"/>
</dbReference>
<dbReference type="InterPro" id="IPR004860">
    <property type="entry name" value="LAGLIDADG_dom"/>
</dbReference>
<protein>
    <submittedName>
        <fullName evidence="4">LAGLIDADG homing endonuclease</fullName>
    </submittedName>
</protein>
<sequence>MYIQDLFGSGKVTHRGETKNVYRLTINTFTGLSSVCAYFLSFPLKTKKGVSFSNWYQVYNMVINKEHLSKEGLEKVRSIAKTINSDK</sequence>
<keyword evidence="2" id="KW-1133">Transmembrane helix</keyword>
<dbReference type="Gene3D" id="3.10.28.10">
    <property type="entry name" value="Homing endonucleases"/>
    <property type="match status" value="1"/>
</dbReference>
<dbReference type="PANTHER" id="PTHR36181:SF3">
    <property type="entry name" value="INTRON-ENCODED DNA ENDONUCLEASE AI5 BETA"/>
    <property type="match status" value="1"/>
</dbReference>
<dbReference type="Proteomes" id="UP000012065">
    <property type="component" value="Mitochondrion MT"/>
</dbReference>
<evidence type="ECO:0000256" key="2">
    <source>
        <dbReference type="SAM" id="Phobius"/>
    </source>
</evidence>
<evidence type="ECO:0000259" key="3">
    <source>
        <dbReference type="Pfam" id="PF00961"/>
    </source>
</evidence>
<dbReference type="SUPFAM" id="SSF55608">
    <property type="entry name" value="Homing endonucleases"/>
    <property type="match status" value="1"/>
</dbReference>
<reference evidence="4 5" key="1">
    <citation type="journal article" date="2013" name="J. Biotechnol.">
        <title>Establishment and interpretation of the genome sequence of the phytopathogenic fungus Rhizoctonia solani AG1-IB isolate 7/3/14.</title>
        <authorList>
            <person name="Wibberg D.W."/>
            <person name="Jelonek L.J."/>
            <person name="Rupp O.R."/>
            <person name="Hennig M.H."/>
            <person name="Eikmeyer F.E."/>
            <person name="Goesmann A.G."/>
            <person name="Hartmann A.H."/>
            <person name="Borriss R.B."/>
            <person name="Grosch R.G."/>
            <person name="Puehler A.P."/>
            <person name="Schlueter A.S."/>
        </authorList>
    </citation>
    <scope>NUCLEOTIDE SEQUENCE [LARGE SCALE GENOMIC DNA]</scope>
    <source>
        <strain evidence="5">AG1-IB / isolate 7/3/14</strain>
    </source>
</reference>
<dbReference type="InterPro" id="IPR027434">
    <property type="entry name" value="Homing_endonucl"/>
</dbReference>
<dbReference type="Pfam" id="PF00961">
    <property type="entry name" value="LAGLIDADG_1"/>
    <property type="match status" value="1"/>
</dbReference>
<dbReference type="InterPro" id="IPR051289">
    <property type="entry name" value="LAGLIDADG_Endonuclease"/>
</dbReference>
<keyword evidence="4" id="KW-0255">Endonuclease</keyword>
<keyword evidence="4" id="KW-0540">Nuclease</keyword>